<dbReference type="InterPro" id="IPR016871">
    <property type="entry name" value="MSHA_biogenesis_MshI"/>
</dbReference>
<accession>A0A1H5U581</accession>
<protein>
    <submittedName>
        <fullName evidence="2">MSHA biogenesis protein MshI</fullName>
    </submittedName>
</protein>
<name>A0A1H5U581_9VIBR</name>
<proteinExistence type="predicted"/>
<dbReference type="EMBL" id="FNVG01000003">
    <property type="protein sequence ID" value="SEF70275.1"/>
    <property type="molecule type" value="Genomic_DNA"/>
</dbReference>
<gene>
    <name evidence="2" type="ORF">SAMN04488244_10326</name>
</gene>
<evidence type="ECO:0000313" key="3">
    <source>
        <dbReference type="Proteomes" id="UP000236721"/>
    </source>
</evidence>
<dbReference type="OrthoDB" id="5296002at2"/>
<reference evidence="3" key="1">
    <citation type="submission" date="2016-10" db="EMBL/GenBank/DDBJ databases">
        <authorList>
            <person name="Varghese N."/>
            <person name="Submissions S."/>
        </authorList>
    </citation>
    <scope>NUCLEOTIDE SEQUENCE [LARGE SCALE GENOMIC DNA]</scope>
    <source>
        <strain evidence="3">CGMCC 1.7062</strain>
    </source>
</reference>
<evidence type="ECO:0000256" key="1">
    <source>
        <dbReference type="SAM" id="Coils"/>
    </source>
</evidence>
<dbReference type="RefSeq" id="WP_103879009.1">
    <property type="nucleotide sequence ID" value="NZ_FNVG01000003.1"/>
</dbReference>
<dbReference type="Proteomes" id="UP000236721">
    <property type="component" value="Unassembled WGS sequence"/>
</dbReference>
<dbReference type="SUPFAM" id="SSF53067">
    <property type="entry name" value="Actin-like ATPase domain"/>
    <property type="match status" value="1"/>
</dbReference>
<dbReference type="PIRSF" id="PIRSF028153">
    <property type="entry name" value="MSHA_biogenesis_protein_MshI"/>
    <property type="match status" value="1"/>
</dbReference>
<feature type="coiled-coil region" evidence="1">
    <location>
        <begin position="329"/>
        <end position="390"/>
    </location>
</feature>
<sequence>MTFNKLLARFKPNQANTSPIVVIMQSDGVFLSEKGQQEVSNCDVRANNWQKSLAQQLSSYPQKGRQVQVIIGSHWYHTYQIETPRIPKSEWPQALPFLLKDVISERVTDIVADGLELPSLNKTTAYVVQKAWLLQLRSIVEESGHELSQVVPEELVWAQGKQDAESYVLLQRSRFHHYRVSAFSQGLPLFHRTIRTVSGPVIQGDNLGLDVDSLALELQRSLDYLSSQLKTGAVHKLLCCCDEESEQQLSLALSERLSVNVVPLVEQREGWAGELLARIAVQAQTFAINLYPEYLKPKQEHLSLNRVAALWGVTMVCLLMASGYSSYVMKQKVAVIEQLELQSESLHQQLSEKQAALEAHRPSPVKAAAIARLKQEIEAKQDALKAVDDYDQKQQLGYSGVMNALATLGRNDISIQNIYLDQDNIDLSGLARSASAVPNWVGQFKQEQSLVGRTFKTLKIGRNANDIVMFELRTRPELASLKSLVNNGEKVTASQVKEARQ</sequence>
<dbReference type="Gene3D" id="3.30.420.380">
    <property type="match status" value="1"/>
</dbReference>
<evidence type="ECO:0000313" key="2">
    <source>
        <dbReference type="EMBL" id="SEF70275.1"/>
    </source>
</evidence>
<organism evidence="2 3">
    <name type="scientific">Vibrio hangzhouensis</name>
    <dbReference type="NCBI Taxonomy" id="462991"/>
    <lineage>
        <taxon>Bacteria</taxon>
        <taxon>Pseudomonadati</taxon>
        <taxon>Pseudomonadota</taxon>
        <taxon>Gammaproteobacteria</taxon>
        <taxon>Vibrionales</taxon>
        <taxon>Vibrionaceae</taxon>
        <taxon>Vibrio</taxon>
    </lineage>
</organism>
<keyword evidence="1" id="KW-0175">Coiled coil</keyword>
<keyword evidence="3" id="KW-1185">Reference proteome</keyword>
<dbReference type="InterPro" id="IPR043129">
    <property type="entry name" value="ATPase_NBD"/>
</dbReference>
<dbReference type="AlphaFoldDB" id="A0A1H5U581"/>